<protein>
    <submittedName>
        <fullName evidence="1">Uncharacterized protein</fullName>
    </submittedName>
</protein>
<dbReference type="Proteomes" id="UP000663860">
    <property type="component" value="Unassembled WGS sequence"/>
</dbReference>
<organism evidence="1 2">
    <name type="scientific">Adineta steineri</name>
    <dbReference type="NCBI Taxonomy" id="433720"/>
    <lineage>
        <taxon>Eukaryota</taxon>
        <taxon>Metazoa</taxon>
        <taxon>Spiralia</taxon>
        <taxon>Gnathifera</taxon>
        <taxon>Rotifera</taxon>
        <taxon>Eurotatoria</taxon>
        <taxon>Bdelloidea</taxon>
        <taxon>Adinetida</taxon>
        <taxon>Adinetidae</taxon>
        <taxon>Adineta</taxon>
    </lineage>
</organism>
<dbReference type="AlphaFoldDB" id="A0A815M144"/>
<feature type="non-terminal residue" evidence="1">
    <location>
        <position position="1"/>
    </location>
</feature>
<name>A0A815M144_9BILA</name>
<proteinExistence type="predicted"/>
<sequence>EKYSSVYDVVFEALGEQLFDMFYRDPDGFYSEMNSIQADVCRSNRVNMSSD</sequence>
<evidence type="ECO:0000313" key="1">
    <source>
        <dbReference type="EMBL" id="CAF1413042.1"/>
    </source>
</evidence>
<accession>A0A815M144</accession>
<comment type="caution">
    <text evidence="1">The sequence shown here is derived from an EMBL/GenBank/DDBJ whole genome shotgun (WGS) entry which is preliminary data.</text>
</comment>
<reference evidence="1" key="1">
    <citation type="submission" date="2021-02" db="EMBL/GenBank/DDBJ databases">
        <authorList>
            <person name="Nowell W R."/>
        </authorList>
    </citation>
    <scope>NUCLEOTIDE SEQUENCE</scope>
</reference>
<dbReference type="EMBL" id="CAJNOE010001329">
    <property type="protein sequence ID" value="CAF1413042.1"/>
    <property type="molecule type" value="Genomic_DNA"/>
</dbReference>
<gene>
    <name evidence="1" type="ORF">IZO911_LOCUS40188</name>
</gene>
<evidence type="ECO:0000313" key="2">
    <source>
        <dbReference type="Proteomes" id="UP000663860"/>
    </source>
</evidence>